<keyword evidence="2" id="KW-1185">Reference proteome</keyword>
<organism evidence="1 2">
    <name type="scientific">Vigna mungo</name>
    <name type="common">Black gram</name>
    <name type="synonym">Phaseolus mungo</name>
    <dbReference type="NCBI Taxonomy" id="3915"/>
    <lineage>
        <taxon>Eukaryota</taxon>
        <taxon>Viridiplantae</taxon>
        <taxon>Streptophyta</taxon>
        <taxon>Embryophyta</taxon>
        <taxon>Tracheophyta</taxon>
        <taxon>Spermatophyta</taxon>
        <taxon>Magnoliopsida</taxon>
        <taxon>eudicotyledons</taxon>
        <taxon>Gunneridae</taxon>
        <taxon>Pentapetalae</taxon>
        <taxon>rosids</taxon>
        <taxon>fabids</taxon>
        <taxon>Fabales</taxon>
        <taxon>Fabaceae</taxon>
        <taxon>Papilionoideae</taxon>
        <taxon>50 kb inversion clade</taxon>
        <taxon>NPAAA clade</taxon>
        <taxon>indigoferoid/millettioid clade</taxon>
        <taxon>Phaseoleae</taxon>
        <taxon>Vigna</taxon>
    </lineage>
</organism>
<name>A0AAQ3MIL9_VIGMU</name>
<dbReference type="Proteomes" id="UP001374535">
    <property type="component" value="Chromosome 11"/>
</dbReference>
<proteinExistence type="predicted"/>
<protein>
    <submittedName>
        <fullName evidence="1">Uncharacterized protein</fullName>
    </submittedName>
</protein>
<reference evidence="1 2" key="1">
    <citation type="journal article" date="2023" name="Life. Sci Alliance">
        <title>Evolutionary insights into 3D genome organization and epigenetic landscape of Vigna mungo.</title>
        <authorList>
            <person name="Junaid A."/>
            <person name="Singh B."/>
            <person name="Bhatia S."/>
        </authorList>
    </citation>
    <scope>NUCLEOTIDE SEQUENCE [LARGE SCALE GENOMIC DNA]</scope>
    <source>
        <strain evidence="1">Urdbean</strain>
    </source>
</reference>
<evidence type="ECO:0000313" key="1">
    <source>
        <dbReference type="EMBL" id="WVY91959.1"/>
    </source>
</evidence>
<gene>
    <name evidence="1" type="ORF">V8G54_037473</name>
</gene>
<accession>A0AAQ3MIL9</accession>
<dbReference type="AlphaFoldDB" id="A0AAQ3MIL9"/>
<sequence>MGVINLSFLPAFGHCGLIFFHSHAFPAPLFIFKIWRYWGLISLWQSRQLNLQTNLLLSPRITFSPIKFAQIHLGSIGRVFYLFLPIRLRSSLFRGLYRLKTFVTLISSFLLTNSSFPPSKLFSFANPSNLGFVVRFPLLPSFLYSPTQFSPDSWFLANPP</sequence>
<evidence type="ECO:0000313" key="2">
    <source>
        <dbReference type="Proteomes" id="UP001374535"/>
    </source>
</evidence>
<dbReference type="EMBL" id="CP144690">
    <property type="protein sequence ID" value="WVY91959.1"/>
    <property type="molecule type" value="Genomic_DNA"/>
</dbReference>